<keyword evidence="3" id="KW-1185">Reference proteome</keyword>
<dbReference type="EMBL" id="NRSD01000002">
    <property type="protein sequence ID" value="MBK1643630.1"/>
    <property type="molecule type" value="Genomic_DNA"/>
</dbReference>
<protein>
    <submittedName>
        <fullName evidence="2">Uncharacterized protein</fullName>
    </submittedName>
</protein>
<feature type="compositionally biased region" description="Basic and acidic residues" evidence="1">
    <location>
        <begin position="8"/>
        <end position="20"/>
    </location>
</feature>
<gene>
    <name evidence="2" type="ORF">CKO25_02940</name>
</gene>
<accession>A0A9X0WFP0</accession>
<feature type="region of interest" description="Disordered" evidence="1">
    <location>
        <begin position="1"/>
        <end position="20"/>
    </location>
</feature>
<comment type="caution">
    <text evidence="2">The sequence shown here is derived from an EMBL/GenBank/DDBJ whole genome shotgun (WGS) entry which is preliminary data.</text>
</comment>
<evidence type="ECO:0000256" key="1">
    <source>
        <dbReference type="SAM" id="MobiDB-lite"/>
    </source>
</evidence>
<evidence type="ECO:0000313" key="2">
    <source>
        <dbReference type="EMBL" id="MBK1643630.1"/>
    </source>
</evidence>
<name>A0A9X0WFP0_9GAMM</name>
<sequence>MASAIEGSGDHKDNGLAHHTEELEIDPDFFASQWSAGGAKRTKDARDRFKADHLILAEA</sequence>
<evidence type="ECO:0000313" key="3">
    <source>
        <dbReference type="Proteomes" id="UP001138802"/>
    </source>
</evidence>
<organism evidence="2 3">
    <name type="scientific">Thiocapsa imhoffii</name>
    <dbReference type="NCBI Taxonomy" id="382777"/>
    <lineage>
        <taxon>Bacteria</taxon>
        <taxon>Pseudomonadati</taxon>
        <taxon>Pseudomonadota</taxon>
        <taxon>Gammaproteobacteria</taxon>
        <taxon>Chromatiales</taxon>
        <taxon>Chromatiaceae</taxon>
        <taxon>Thiocapsa</taxon>
    </lineage>
</organism>
<dbReference type="RefSeq" id="WP_200386440.1">
    <property type="nucleotide sequence ID" value="NZ_NRSD01000002.1"/>
</dbReference>
<proteinExistence type="predicted"/>
<dbReference type="AlphaFoldDB" id="A0A9X0WFP0"/>
<dbReference type="Proteomes" id="UP001138802">
    <property type="component" value="Unassembled WGS sequence"/>
</dbReference>
<reference evidence="2 3" key="1">
    <citation type="journal article" date="2020" name="Microorganisms">
        <title>Osmotic Adaptation and Compatible Solute Biosynthesis of Phototrophic Bacteria as Revealed from Genome Analyses.</title>
        <authorList>
            <person name="Imhoff J.F."/>
            <person name="Rahn T."/>
            <person name="Kunzel S."/>
            <person name="Keller A."/>
            <person name="Neulinger S.C."/>
        </authorList>
    </citation>
    <scope>NUCLEOTIDE SEQUENCE [LARGE SCALE GENOMIC DNA]</scope>
    <source>
        <strain evidence="2 3">DSM 21303</strain>
    </source>
</reference>